<dbReference type="InterPro" id="IPR050492">
    <property type="entry name" value="Bact_metal-bind_prot9"/>
</dbReference>
<dbReference type="AlphaFoldDB" id="A0A5L8KPK9"/>
<dbReference type="GO" id="GO:0030001">
    <property type="term" value="P:metal ion transport"/>
    <property type="evidence" value="ECO:0007669"/>
    <property type="project" value="InterPro"/>
</dbReference>
<dbReference type="Gene3D" id="3.40.50.1980">
    <property type="entry name" value="Nitrogenase molybdenum iron protein domain"/>
    <property type="match status" value="2"/>
</dbReference>
<keyword evidence="3" id="KW-0732">Signal</keyword>
<dbReference type="RefSeq" id="WP_263659193.1">
    <property type="nucleotide sequence ID" value="NZ_JAPZJE010000003.1"/>
</dbReference>
<dbReference type="GO" id="GO:0046872">
    <property type="term" value="F:metal ion binding"/>
    <property type="evidence" value="ECO:0007669"/>
    <property type="project" value="InterPro"/>
</dbReference>
<accession>A0A5L8KPK9</accession>
<dbReference type="EMBL" id="AABOWU010000001">
    <property type="protein sequence ID" value="EAI3913503.1"/>
    <property type="molecule type" value="Genomic_DNA"/>
</dbReference>
<dbReference type="Pfam" id="PF01297">
    <property type="entry name" value="ZnuA"/>
    <property type="match status" value="1"/>
</dbReference>
<comment type="similarity">
    <text evidence="1">Belongs to the bacterial solute-binding protein 9 family.</text>
</comment>
<reference evidence="4 5" key="1">
    <citation type="submission" date="2018-05" db="EMBL/GenBank/DDBJ databases">
        <authorList>
            <consortium name="PulseNet: The National Subtyping Network for Foodborne Disease Surveillance"/>
            <person name="Tarr C.L."/>
            <person name="Trees E."/>
            <person name="Katz L.S."/>
            <person name="Carleton-Romer H.A."/>
            <person name="Stroika S."/>
            <person name="Kucerova Z."/>
            <person name="Roache K.F."/>
            <person name="Sabol A.L."/>
            <person name="Besser J."/>
            <person name="Gerner-Smidt P."/>
        </authorList>
    </citation>
    <scope>NUCLEOTIDE SEQUENCE [LARGE SCALE GENOMIC DNA]</scope>
    <source>
        <strain evidence="4 5">D6489</strain>
    </source>
</reference>
<evidence type="ECO:0000313" key="5">
    <source>
        <dbReference type="Proteomes" id="UP000559808"/>
    </source>
</evidence>
<gene>
    <name evidence="4" type="ORF">YZ34_00530</name>
</gene>
<dbReference type="PANTHER" id="PTHR42953:SF3">
    <property type="entry name" value="HIGH-AFFINITY ZINC UPTAKE SYSTEM PROTEIN ZNUA"/>
    <property type="match status" value="1"/>
</dbReference>
<proteinExistence type="inferred from homology"/>
<evidence type="ECO:0000256" key="2">
    <source>
        <dbReference type="ARBA" id="ARBA00022448"/>
    </source>
</evidence>
<dbReference type="Proteomes" id="UP000559808">
    <property type="component" value="Unassembled WGS sequence"/>
</dbReference>
<name>A0A5L8KPK9_CAMLA</name>
<dbReference type="InterPro" id="IPR006127">
    <property type="entry name" value="ZnuA-like"/>
</dbReference>
<sequence length="281" mass="32548">MLKILLLLLSCALAFSKPIVSVSIPPQAFFVEKIAKDSVEINILISPNSNEHNVEFKPMMIKNLEKSKIYFLADLELEKILENKFKNTLKNVKIVNINDGISLLENDETDEHDHDEHEHGKNDPHTWLDPILVKIQAQNIYKALSQTFPQNKDFYAKNLENFLKELDDLNSVIKTNLQDIKHREFIVYHPSWNYLAKRYNLIQIPVEIDGKEPKIQDLQKLIKIAKEKNIKVIFVQPGFSENSAKVLSKELNAKIVFIDHLAKDWDKELLKTIQALKMALE</sequence>
<dbReference type="SUPFAM" id="SSF53807">
    <property type="entry name" value="Helical backbone' metal receptor"/>
    <property type="match status" value="1"/>
</dbReference>
<protein>
    <submittedName>
        <fullName evidence="4">Cation ABC transporter substrate-binding protein</fullName>
    </submittedName>
</protein>
<comment type="caution">
    <text evidence="4">The sequence shown here is derived from an EMBL/GenBank/DDBJ whole genome shotgun (WGS) entry which is preliminary data.</text>
</comment>
<organism evidence="4 5">
    <name type="scientific">Campylobacter lari</name>
    <dbReference type="NCBI Taxonomy" id="201"/>
    <lineage>
        <taxon>Bacteria</taxon>
        <taxon>Pseudomonadati</taxon>
        <taxon>Campylobacterota</taxon>
        <taxon>Epsilonproteobacteria</taxon>
        <taxon>Campylobacterales</taxon>
        <taxon>Campylobacteraceae</taxon>
        <taxon>Campylobacter</taxon>
    </lineage>
</organism>
<evidence type="ECO:0000256" key="3">
    <source>
        <dbReference type="ARBA" id="ARBA00022729"/>
    </source>
</evidence>
<evidence type="ECO:0000256" key="1">
    <source>
        <dbReference type="ARBA" id="ARBA00011028"/>
    </source>
</evidence>
<keyword evidence="2" id="KW-0813">Transport</keyword>
<evidence type="ECO:0000313" key="4">
    <source>
        <dbReference type="EMBL" id="EAI3913503.1"/>
    </source>
</evidence>
<dbReference type="PANTHER" id="PTHR42953">
    <property type="entry name" value="HIGH-AFFINITY ZINC UPTAKE SYSTEM PROTEIN ZNUA-RELATED"/>
    <property type="match status" value="1"/>
</dbReference>